<feature type="transmembrane region" description="Helical" evidence="1">
    <location>
        <begin position="115"/>
        <end position="136"/>
    </location>
</feature>
<proteinExistence type="predicted"/>
<dbReference type="Proteomes" id="UP001465976">
    <property type="component" value="Unassembled WGS sequence"/>
</dbReference>
<name>A0ABR3FS70_9AGAR</name>
<keyword evidence="1" id="KW-0472">Membrane</keyword>
<dbReference type="EMBL" id="JBAHYK010000126">
    <property type="protein sequence ID" value="KAL0577981.1"/>
    <property type="molecule type" value="Genomic_DNA"/>
</dbReference>
<keyword evidence="1" id="KW-1133">Transmembrane helix</keyword>
<protein>
    <submittedName>
        <fullName evidence="2">Uncharacterized protein</fullName>
    </submittedName>
</protein>
<comment type="caution">
    <text evidence="2">The sequence shown here is derived from an EMBL/GenBank/DDBJ whole genome shotgun (WGS) entry which is preliminary data.</text>
</comment>
<evidence type="ECO:0000256" key="1">
    <source>
        <dbReference type="SAM" id="Phobius"/>
    </source>
</evidence>
<keyword evidence="3" id="KW-1185">Reference proteome</keyword>
<sequence>MLAGLSKAVTLYLAPVLLLTAILLSLFAYLAPVVMLAGQVALITITPSTALTKVGGPTVDGASVFIGPLGSCSRDKNDADLVCTTPSFAPEYDLNVLPDTAPIVLLASPPSGAPAFLSISIALSIVFFFTFTLLSFRHKMSDKFGAGLDKPFVHRFNGWIGFFGFFIGITSFLIMRMWFGKAVEDFNKSIQRMGDNGPQLIASDSNGFTMVWVAYAFYAVPVICSLAKINVKPPGK</sequence>
<keyword evidence="1" id="KW-0812">Transmembrane</keyword>
<organism evidence="2 3">
    <name type="scientific">Marasmius crinis-equi</name>
    <dbReference type="NCBI Taxonomy" id="585013"/>
    <lineage>
        <taxon>Eukaryota</taxon>
        <taxon>Fungi</taxon>
        <taxon>Dikarya</taxon>
        <taxon>Basidiomycota</taxon>
        <taxon>Agaricomycotina</taxon>
        <taxon>Agaricomycetes</taxon>
        <taxon>Agaricomycetidae</taxon>
        <taxon>Agaricales</taxon>
        <taxon>Marasmiineae</taxon>
        <taxon>Marasmiaceae</taxon>
        <taxon>Marasmius</taxon>
    </lineage>
</organism>
<gene>
    <name evidence="2" type="ORF">V5O48_004019</name>
</gene>
<evidence type="ECO:0000313" key="3">
    <source>
        <dbReference type="Proteomes" id="UP001465976"/>
    </source>
</evidence>
<feature type="transmembrane region" description="Helical" evidence="1">
    <location>
        <begin position="156"/>
        <end position="179"/>
    </location>
</feature>
<evidence type="ECO:0000313" key="2">
    <source>
        <dbReference type="EMBL" id="KAL0577981.1"/>
    </source>
</evidence>
<accession>A0ABR3FS70</accession>
<feature type="transmembrane region" description="Helical" evidence="1">
    <location>
        <begin position="12"/>
        <end position="31"/>
    </location>
</feature>
<feature type="transmembrane region" description="Helical" evidence="1">
    <location>
        <begin position="212"/>
        <end position="231"/>
    </location>
</feature>
<reference evidence="2 3" key="1">
    <citation type="submission" date="2024-02" db="EMBL/GenBank/DDBJ databases">
        <title>A draft genome for the cacao thread blight pathogen Marasmius crinis-equi.</title>
        <authorList>
            <person name="Cohen S.P."/>
            <person name="Baruah I.K."/>
            <person name="Amoako-Attah I."/>
            <person name="Bukari Y."/>
            <person name="Meinhardt L.W."/>
            <person name="Bailey B.A."/>
        </authorList>
    </citation>
    <scope>NUCLEOTIDE SEQUENCE [LARGE SCALE GENOMIC DNA]</scope>
    <source>
        <strain evidence="2 3">GH-76</strain>
    </source>
</reference>